<dbReference type="Gene3D" id="3.40.50.150">
    <property type="entry name" value="Vaccinia Virus protein VP39"/>
    <property type="match status" value="2"/>
</dbReference>
<dbReference type="InterPro" id="IPR046977">
    <property type="entry name" value="RsmC/RlmG"/>
</dbReference>
<dbReference type="InterPro" id="IPR002052">
    <property type="entry name" value="DNA_methylase_N6_adenine_CS"/>
</dbReference>
<protein>
    <submittedName>
        <fullName evidence="7">Ribosomal RNA small subunit methyltransferase C</fullName>
        <ecNumber evidence="7">2.1.1.172</ecNumber>
    </submittedName>
</protein>
<evidence type="ECO:0000313" key="8">
    <source>
        <dbReference type="Proteomes" id="UP000322214"/>
    </source>
</evidence>
<dbReference type="CDD" id="cd02440">
    <property type="entry name" value="AdoMet_MTases"/>
    <property type="match status" value="1"/>
</dbReference>
<dbReference type="RefSeq" id="WP_075085438.1">
    <property type="nucleotide sequence ID" value="NZ_CP042912.1"/>
</dbReference>
<dbReference type="PANTHER" id="PTHR47816">
    <property type="entry name" value="RIBOSOMAL RNA SMALL SUBUNIT METHYLTRANSFERASE C"/>
    <property type="match status" value="1"/>
</dbReference>
<keyword evidence="5" id="KW-0949">S-adenosyl-L-methionine</keyword>
<dbReference type="AlphaFoldDB" id="A0A5B9PA17"/>
<dbReference type="InterPro" id="IPR007848">
    <property type="entry name" value="Small_mtfrase_dom"/>
</dbReference>
<evidence type="ECO:0000313" key="7">
    <source>
        <dbReference type="EMBL" id="QEG21760.1"/>
    </source>
</evidence>
<reference evidence="7 8" key="1">
    <citation type="submission" date="2019-08" db="EMBL/GenBank/DDBJ databases">
        <title>Deep-cultivation of Planctomycetes and their phenomic and genomic characterization uncovers novel biology.</title>
        <authorList>
            <person name="Wiegand S."/>
            <person name="Jogler M."/>
            <person name="Boedeker C."/>
            <person name="Pinto D."/>
            <person name="Vollmers J."/>
            <person name="Rivas-Marin E."/>
            <person name="Kohn T."/>
            <person name="Peeters S.H."/>
            <person name="Heuer A."/>
            <person name="Rast P."/>
            <person name="Oberbeckmann S."/>
            <person name="Bunk B."/>
            <person name="Jeske O."/>
            <person name="Meyerdierks A."/>
            <person name="Storesund J.E."/>
            <person name="Kallscheuer N."/>
            <person name="Luecker S."/>
            <person name="Lage O.M."/>
            <person name="Pohl T."/>
            <person name="Merkel B.J."/>
            <person name="Hornburger P."/>
            <person name="Mueller R.-W."/>
            <person name="Bruemmer F."/>
            <person name="Labrenz M."/>
            <person name="Spormann A.M."/>
            <person name="Op den Camp H."/>
            <person name="Overmann J."/>
            <person name="Amann R."/>
            <person name="Jetten M.S.M."/>
            <person name="Mascher T."/>
            <person name="Medema M.H."/>
            <person name="Devos D.P."/>
            <person name="Kaster A.-K."/>
            <person name="Ovreas L."/>
            <person name="Rohde M."/>
            <person name="Galperin M.Y."/>
            <person name="Jogler C."/>
        </authorList>
    </citation>
    <scope>NUCLEOTIDE SEQUENCE [LARGE SCALE GENOMIC DNA]</scope>
    <source>
        <strain evidence="7 8">FC18</strain>
    </source>
</reference>
<dbReference type="PANTHER" id="PTHR47816:SF4">
    <property type="entry name" value="RIBOSOMAL RNA SMALL SUBUNIT METHYLTRANSFERASE C"/>
    <property type="match status" value="1"/>
</dbReference>
<dbReference type="EMBL" id="CP042912">
    <property type="protein sequence ID" value="QEG21760.1"/>
    <property type="molecule type" value="Genomic_DNA"/>
</dbReference>
<accession>A0A5B9PA17</accession>
<dbReference type="SUPFAM" id="SSF53335">
    <property type="entry name" value="S-adenosyl-L-methionine-dependent methyltransferases"/>
    <property type="match status" value="2"/>
</dbReference>
<evidence type="ECO:0000256" key="5">
    <source>
        <dbReference type="ARBA" id="ARBA00022691"/>
    </source>
</evidence>
<dbReference type="STRING" id="980251.GCA_001642875_03220"/>
<dbReference type="Pfam" id="PF05175">
    <property type="entry name" value="MTS"/>
    <property type="match status" value="1"/>
</dbReference>
<dbReference type="Proteomes" id="UP000322214">
    <property type="component" value="Chromosome"/>
</dbReference>
<keyword evidence="4 7" id="KW-0808">Transferase</keyword>
<evidence type="ECO:0000256" key="2">
    <source>
        <dbReference type="ARBA" id="ARBA00022552"/>
    </source>
</evidence>
<evidence type="ECO:0000259" key="6">
    <source>
        <dbReference type="Pfam" id="PF05175"/>
    </source>
</evidence>
<dbReference type="InterPro" id="IPR029063">
    <property type="entry name" value="SAM-dependent_MTases_sf"/>
</dbReference>
<dbReference type="PRINTS" id="PR00507">
    <property type="entry name" value="N12N6MTFRASE"/>
</dbReference>
<keyword evidence="3 7" id="KW-0489">Methyltransferase</keyword>
<dbReference type="EC" id="2.1.1.172" evidence="7"/>
<organism evidence="7 8">
    <name type="scientific">Mariniblastus fucicola</name>
    <dbReference type="NCBI Taxonomy" id="980251"/>
    <lineage>
        <taxon>Bacteria</taxon>
        <taxon>Pseudomonadati</taxon>
        <taxon>Planctomycetota</taxon>
        <taxon>Planctomycetia</taxon>
        <taxon>Pirellulales</taxon>
        <taxon>Pirellulaceae</taxon>
        <taxon>Mariniblastus</taxon>
    </lineage>
</organism>
<name>A0A5B9PA17_9BACT</name>
<feature type="domain" description="Methyltransferase small" evidence="6">
    <location>
        <begin position="198"/>
        <end position="360"/>
    </location>
</feature>
<sequence length="368" mass="41260">MTDPNRTPDPAFAPPEVKVEIRPNEACLHEVASKLPGNSIVVVSNGRAQAAEMLASARPNANVTAWYLDSYRCSLARTHYSDPPANLDFACDADWGKDSESAQVDLVCLALLKGGEAELNREILQTAYHHLEIGGALVVAINNPKDKWLYEQMQAFNKSVKVRKFKQSNVYYVIKRKELKKRKDYSCQLAFRDEGNLIQIVTRPGVFAHRQFDNGARQILDVVEVFPECDIIEIGCGSGAMSLALAKRDPSCSLYAIDSYSRAIDCTRRGAELNGLSNVVAELNHDGHLGNRAGQFDMAIANPPYYADFRIAKHFIETAVRALRIGGRMVLVTRMPQWYRDNLGQWLDEVEVFESRRYHIATGIARRQ</sequence>
<dbReference type="GO" id="GO:0003676">
    <property type="term" value="F:nucleic acid binding"/>
    <property type="evidence" value="ECO:0007669"/>
    <property type="project" value="InterPro"/>
</dbReference>
<keyword evidence="8" id="KW-1185">Reference proteome</keyword>
<evidence type="ECO:0000256" key="4">
    <source>
        <dbReference type="ARBA" id="ARBA00022679"/>
    </source>
</evidence>
<dbReference type="GO" id="GO:0052914">
    <property type="term" value="F:16S rRNA (guanine(1207)-N(2))-methyltransferase activity"/>
    <property type="evidence" value="ECO:0007669"/>
    <property type="project" value="UniProtKB-EC"/>
</dbReference>
<dbReference type="PROSITE" id="PS00092">
    <property type="entry name" value="N6_MTASE"/>
    <property type="match status" value="1"/>
</dbReference>
<keyword evidence="1" id="KW-0963">Cytoplasm</keyword>
<evidence type="ECO:0000256" key="3">
    <source>
        <dbReference type="ARBA" id="ARBA00022603"/>
    </source>
</evidence>
<evidence type="ECO:0000256" key="1">
    <source>
        <dbReference type="ARBA" id="ARBA00022490"/>
    </source>
</evidence>
<gene>
    <name evidence="7" type="primary">rsmC</name>
    <name evidence="7" type="ORF">MFFC18_16190</name>
</gene>
<dbReference type="KEGG" id="mff:MFFC18_16190"/>
<proteinExistence type="predicted"/>
<keyword evidence="2" id="KW-0698">rRNA processing</keyword>